<evidence type="ECO:0000313" key="4">
    <source>
        <dbReference type="Proteomes" id="UP001348265"/>
    </source>
</evidence>
<name>A0ABU7WPR6_9ACTN</name>
<dbReference type="Pfam" id="PF08044">
    <property type="entry name" value="DUF1707"/>
    <property type="match status" value="1"/>
</dbReference>
<reference evidence="3 4" key="1">
    <citation type="submission" date="2023-08" db="EMBL/GenBank/DDBJ databases">
        <authorList>
            <person name="Sharma P."/>
            <person name="Verma V."/>
            <person name="Mohan M.K."/>
            <person name="Dubey A.K."/>
        </authorList>
    </citation>
    <scope>NUCLEOTIDE SEQUENCE [LARGE SCALE GENOMIC DNA]</scope>
    <source>
        <strain evidence="3 4">ADP4</strain>
    </source>
</reference>
<feature type="compositionally biased region" description="Low complexity" evidence="1">
    <location>
        <begin position="40"/>
        <end position="51"/>
    </location>
</feature>
<dbReference type="EMBL" id="JAVFKM010000003">
    <property type="protein sequence ID" value="MEF3113119.1"/>
    <property type="molecule type" value="Genomic_DNA"/>
</dbReference>
<gene>
    <name evidence="3" type="ORF">RB636_07870</name>
</gene>
<feature type="domain" description="DUF1707" evidence="2">
    <location>
        <begin position="3"/>
        <end position="36"/>
    </location>
</feature>
<dbReference type="RefSeq" id="WP_331785858.1">
    <property type="nucleotide sequence ID" value="NZ_JAVFKM010000003.1"/>
</dbReference>
<evidence type="ECO:0000256" key="1">
    <source>
        <dbReference type="SAM" id="MobiDB-lite"/>
    </source>
</evidence>
<proteinExistence type="predicted"/>
<protein>
    <submittedName>
        <fullName evidence="3">DUF1707 domain-containing protein</fullName>
    </submittedName>
</protein>
<feature type="region of interest" description="Disordered" evidence="1">
    <location>
        <begin position="31"/>
        <end position="51"/>
    </location>
</feature>
<evidence type="ECO:0000259" key="2">
    <source>
        <dbReference type="Pfam" id="PF08044"/>
    </source>
</evidence>
<dbReference type="Proteomes" id="UP001348265">
    <property type="component" value="Unassembled WGS sequence"/>
</dbReference>
<dbReference type="InterPro" id="IPR012551">
    <property type="entry name" value="DUF1707_SHOCT-like"/>
</dbReference>
<accession>A0ABU7WPR6</accession>
<keyword evidence="4" id="KW-1185">Reference proteome</keyword>
<sequence>MAAEDRIDLAELDDRLEGALTAKTCADLAPLTDDLPTRRSSGSPGPSAWPAWSSVVPMAVSAVS</sequence>
<evidence type="ECO:0000313" key="3">
    <source>
        <dbReference type="EMBL" id="MEF3113119.1"/>
    </source>
</evidence>
<organism evidence="3 4">
    <name type="scientific">Streptomyces chrestomyceticus</name>
    <dbReference type="NCBI Taxonomy" id="68185"/>
    <lineage>
        <taxon>Bacteria</taxon>
        <taxon>Bacillati</taxon>
        <taxon>Actinomycetota</taxon>
        <taxon>Actinomycetes</taxon>
        <taxon>Kitasatosporales</taxon>
        <taxon>Streptomycetaceae</taxon>
        <taxon>Streptomyces</taxon>
    </lineage>
</organism>
<comment type="caution">
    <text evidence="3">The sequence shown here is derived from an EMBL/GenBank/DDBJ whole genome shotgun (WGS) entry which is preliminary data.</text>
</comment>